<organism evidence="3">
    <name type="scientific">Burkholderia gladioli</name>
    <name type="common">Pseudomonas marginata</name>
    <name type="synonym">Phytomonas marginata</name>
    <dbReference type="NCBI Taxonomy" id="28095"/>
    <lineage>
        <taxon>Bacteria</taxon>
        <taxon>Pseudomonadati</taxon>
        <taxon>Pseudomonadota</taxon>
        <taxon>Betaproteobacteria</taxon>
        <taxon>Burkholderiales</taxon>
        <taxon>Burkholderiaceae</taxon>
        <taxon>Burkholderia</taxon>
    </lineage>
</organism>
<name>A0A4D8TQX3_BURGA</name>
<dbReference type="RefSeq" id="WP_160294753.1">
    <property type="nucleotide sequence ID" value="NZ_CADEXC010000030.1"/>
</dbReference>
<reference evidence="3" key="1">
    <citation type="submission" date="2017-02" db="EMBL/GenBank/DDBJ databases">
        <authorList>
            <person name="Scherlach K."/>
        </authorList>
    </citation>
    <scope>NUCLEOTIDE SEQUENCE</scope>
    <source>
        <strain evidence="3">ST036079</strain>
    </source>
</reference>
<dbReference type="PANTHER" id="PTHR43775:SF51">
    <property type="entry name" value="INACTIVE PHENOLPHTHIOCEROL SYNTHESIS POLYKETIDE SYNTHASE TYPE I PKS1-RELATED"/>
    <property type="match status" value="1"/>
</dbReference>
<dbReference type="SMART" id="SM00827">
    <property type="entry name" value="PKS_AT"/>
    <property type="match status" value="1"/>
</dbReference>
<evidence type="ECO:0000259" key="2">
    <source>
        <dbReference type="SMART" id="SM00827"/>
    </source>
</evidence>
<sequence>MNQPGIAFLFSGQGAQYHGMGQPLYEQAPVFRREMDRLDAVVRDLAGLSLVDRLYREGRPRSEPLDRTLVSHPAIFMVEYALARLLIESGVEPDAALGASLGAFIAAAVAGCLAPDDALALLIGHAQALEAHCEPGTMIAVFAPSSWLETSGFGDRAELAALGIDAHCVVSARLADALEIERCLGEQDIVYQRLPVSFPFHSRWTRAAAAPMAARLDAIGLRAGRFPIACSTGEGLVSPLRGEHLIAALREPIRFQHTLRIVDAAREFAYVDVGPSGTLAAQARSACTQAAAAGRIHTTMSMYARDVENVAAVVSALGGRHRSAA</sequence>
<accession>A0A4D8TQX3</accession>
<dbReference type="InterPro" id="IPR001227">
    <property type="entry name" value="Ac_transferase_dom_sf"/>
</dbReference>
<proteinExistence type="predicted"/>
<dbReference type="Gene3D" id="3.30.70.250">
    <property type="entry name" value="Malonyl-CoA ACP transacylase, ACP-binding"/>
    <property type="match status" value="1"/>
</dbReference>
<dbReference type="InterPro" id="IPR014043">
    <property type="entry name" value="Acyl_transferase_dom"/>
</dbReference>
<dbReference type="Pfam" id="PF00698">
    <property type="entry name" value="Acyl_transf_1"/>
    <property type="match status" value="1"/>
</dbReference>
<dbReference type="AlphaFoldDB" id="A0A4D8TQX3"/>
<dbReference type="EMBL" id="LT797838">
    <property type="protein sequence ID" value="SKB24617.1"/>
    <property type="molecule type" value="Genomic_DNA"/>
</dbReference>
<dbReference type="InterPro" id="IPR016035">
    <property type="entry name" value="Acyl_Trfase/lysoPLipase"/>
</dbReference>
<dbReference type="Gene3D" id="3.30.70.3290">
    <property type="match status" value="1"/>
</dbReference>
<dbReference type="InterPro" id="IPR050091">
    <property type="entry name" value="PKS_NRPS_Biosynth_Enz"/>
</dbReference>
<dbReference type="GO" id="GO:0006633">
    <property type="term" value="P:fatty acid biosynthetic process"/>
    <property type="evidence" value="ECO:0007669"/>
    <property type="project" value="TreeGrafter"/>
</dbReference>
<feature type="domain" description="Malonyl-CoA:ACP transacylase (MAT)" evidence="2">
    <location>
        <begin position="9"/>
        <end position="307"/>
    </location>
</feature>
<dbReference type="SUPFAM" id="SSF52151">
    <property type="entry name" value="FabD/lysophospholipase-like"/>
    <property type="match status" value="1"/>
</dbReference>
<protein>
    <recommendedName>
        <fullName evidence="2">Malonyl-CoA:ACP transacylase (MAT) domain-containing protein</fullName>
    </recommendedName>
</protein>
<evidence type="ECO:0000256" key="1">
    <source>
        <dbReference type="ARBA" id="ARBA00022679"/>
    </source>
</evidence>
<dbReference type="Gene3D" id="3.40.366.10">
    <property type="entry name" value="Malonyl-Coenzyme A Acyl Carrier Protein, domain 2"/>
    <property type="match status" value="1"/>
</dbReference>
<evidence type="ECO:0000313" key="3">
    <source>
        <dbReference type="EMBL" id="SKB24617.1"/>
    </source>
</evidence>
<dbReference type="GO" id="GO:0004312">
    <property type="term" value="F:fatty acid synthase activity"/>
    <property type="evidence" value="ECO:0007669"/>
    <property type="project" value="TreeGrafter"/>
</dbReference>
<dbReference type="PANTHER" id="PTHR43775">
    <property type="entry name" value="FATTY ACID SYNTHASE"/>
    <property type="match status" value="1"/>
</dbReference>
<reference evidence="3" key="2">
    <citation type="submission" date="2019-04" db="EMBL/GenBank/DDBJ databases">
        <title>Antibiotic -producing symbionts dynamically transition between plant pathogenicity and insect- defensive mutualism.</title>
        <authorList>
            <person name="Florez L."/>
        </authorList>
    </citation>
    <scope>NUCLEOTIDE SEQUENCE</scope>
    <source>
        <strain evidence="3">ST036079</strain>
    </source>
</reference>
<keyword evidence="1" id="KW-0808">Transferase</keyword>